<dbReference type="RefSeq" id="WP_045087629.1">
    <property type="nucleotide sequence ID" value="NZ_LN824141.1"/>
</dbReference>
<gene>
    <name evidence="4" type="ORF">DTL3_0802</name>
</gene>
<evidence type="ECO:0000256" key="2">
    <source>
        <dbReference type="SAM" id="SignalP"/>
    </source>
</evidence>
<evidence type="ECO:0000256" key="1">
    <source>
        <dbReference type="SAM" id="MobiDB-lite"/>
    </source>
</evidence>
<accession>A0A0C7NJI7</accession>
<protein>
    <recommendedName>
        <fullName evidence="3">PepSY domain-containing protein</fullName>
    </recommendedName>
</protein>
<dbReference type="STRING" id="1006576.DTL3_0802"/>
<evidence type="ECO:0000313" key="4">
    <source>
        <dbReference type="EMBL" id="CEP78111.1"/>
    </source>
</evidence>
<keyword evidence="5" id="KW-1185">Reference proteome</keyword>
<dbReference type="InterPro" id="IPR025711">
    <property type="entry name" value="PepSY"/>
</dbReference>
<feature type="chain" id="PRO_5002207997" description="PepSY domain-containing protein" evidence="2">
    <location>
        <begin position="23"/>
        <end position="212"/>
    </location>
</feature>
<evidence type="ECO:0000313" key="5">
    <source>
        <dbReference type="Proteomes" id="UP000032809"/>
    </source>
</evidence>
<feature type="region of interest" description="Disordered" evidence="1">
    <location>
        <begin position="177"/>
        <end position="212"/>
    </location>
</feature>
<dbReference type="KEGG" id="dtn:DTL3_0802"/>
<dbReference type="EMBL" id="LN824141">
    <property type="protein sequence ID" value="CEP78111.1"/>
    <property type="molecule type" value="Genomic_DNA"/>
</dbReference>
<evidence type="ECO:0000259" key="3">
    <source>
        <dbReference type="Pfam" id="PF03413"/>
    </source>
</evidence>
<reference evidence="5" key="1">
    <citation type="submission" date="2014-11" db="EMBL/GenBank/DDBJ databases">
        <authorList>
            <person name="Wibberg D."/>
        </authorList>
    </citation>
    <scope>NUCLEOTIDE SEQUENCE [LARGE SCALE GENOMIC DNA]</scope>
    <source>
        <strain evidence="5">L3</strain>
    </source>
</reference>
<feature type="compositionally biased region" description="Acidic residues" evidence="1">
    <location>
        <begin position="188"/>
        <end position="202"/>
    </location>
</feature>
<proteinExistence type="predicted"/>
<feature type="domain" description="PepSY" evidence="3">
    <location>
        <begin position="42"/>
        <end position="99"/>
    </location>
</feature>
<dbReference type="Proteomes" id="UP000032809">
    <property type="component" value="Chromosome I"/>
</dbReference>
<dbReference type="HOGENOM" id="CLU_1298090_0_0_0"/>
<feature type="signal peptide" evidence="2">
    <location>
        <begin position="1"/>
        <end position="22"/>
    </location>
</feature>
<organism evidence="4 5">
    <name type="scientific">Defluviitoga tunisiensis</name>
    <dbReference type="NCBI Taxonomy" id="1006576"/>
    <lineage>
        <taxon>Bacteria</taxon>
        <taxon>Thermotogati</taxon>
        <taxon>Thermotogota</taxon>
        <taxon>Thermotogae</taxon>
        <taxon>Petrotogales</taxon>
        <taxon>Petrotogaceae</taxon>
        <taxon>Defluviitoga</taxon>
    </lineage>
</organism>
<dbReference type="AlphaFoldDB" id="A0A0C7NJI7"/>
<sequence length="212" mass="23554">MKKKLTGYFCLLVILIGSVAFTQFVDQPPVEVPTIPEEELEIPVDQLVTVAKSLDLGTAIVSIERDKGLFGGEKGTYTFKFENGAEVQLDSKTGEVLKSKEGKKQDEQIMKLLSMTGVSLEDTLKTVMEVFQENKLESAKLQADEIGNPIYLFIFEDLTVEVDATSGEIINPPVEIPSVPENEQMPEQIEETPEETPIDENELIFPENPGNF</sequence>
<keyword evidence="2" id="KW-0732">Signal</keyword>
<dbReference type="Pfam" id="PF03413">
    <property type="entry name" value="PepSY"/>
    <property type="match status" value="1"/>
</dbReference>
<name>A0A0C7NJI7_DEFTU</name>